<accession>A0A7W6GQA5</accession>
<dbReference type="Proteomes" id="UP000552757">
    <property type="component" value="Unassembled WGS sequence"/>
</dbReference>
<evidence type="ECO:0000313" key="2">
    <source>
        <dbReference type="EMBL" id="MBB3983298.1"/>
    </source>
</evidence>
<dbReference type="EMBL" id="JACIEB010000008">
    <property type="protein sequence ID" value="MBB3983298.1"/>
    <property type="molecule type" value="Genomic_DNA"/>
</dbReference>
<evidence type="ECO:0000256" key="1">
    <source>
        <dbReference type="SAM" id="MobiDB-lite"/>
    </source>
</evidence>
<reference evidence="2 3" key="1">
    <citation type="submission" date="2020-08" db="EMBL/GenBank/DDBJ databases">
        <title>Genomic Encyclopedia of Type Strains, Phase IV (KMG-IV): sequencing the most valuable type-strain genomes for metagenomic binning, comparative biology and taxonomic classification.</title>
        <authorList>
            <person name="Goeker M."/>
        </authorList>
    </citation>
    <scope>NUCLEOTIDE SEQUENCE [LARGE SCALE GENOMIC DNA]</scope>
    <source>
        <strain evidence="2 3">DSM 29348</strain>
    </source>
</reference>
<comment type="caution">
    <text evidence="2">The sequence shown here is derived from an EMBL/GenBank/DDBJ whole genome shotgun (WGS) entry which is preliminary data.</text>
</comment>
<dbReference type="AlphaFoldDB" id="A0A7W6GQA5"/>
<keyword evidence="3" id="KW-1185">Reference proteome</keyword>
<proteinExistence type="predicted"/>
<sequence length="163" mass="17001">MNSPGQWMAAAAGAMALAVPVGLAVGQYAINAPIAARSGFEDSPPSVDSTPLAPPTDDADLRGPDVVRCTGCAPTLAERQAAADMAGMDLDGMVSGPADPVVIDYQSQEAPWGEDDGQDRQQERASSPVYRLPDNVDRFARGEAMGQMGRRLEGARVATAFQP</sequence>
<feature type="region of interest" description="Disordered" evidence="1">
    <location>
        <begin position="38"/>
        <end position="65"/>
    </location>
</feature>
<protein>
    <submittedName>
        <fullName evidence="2">Uncharacterized protein</fullName>
    </submittedName>
</protein>
<feature type="region of interest" description="Disordered" evidence="1">
    <location>
        <begin position="104"/>
        <end position="130"/>
    </location>
</feature>
<evidence type="ECO:0000313" key="3">
    <source>
        <dbReference type="Proteomes" id="UP000552757"/>
    </source>
</evidence>
<name>A0A7W6GQA5_9SPHN</name>
<gene>
    <name evidence="2" type="ORF">GGR44_002986</name>
</gene>
<organism evidence="2 3">
    <name type="scientific">Sphingobium fontiphilum</name>
    <dbReference type="NCBI Taxonomy" id="944425"/>
    <lineage>
        <taxon>Bacteria</taxon>
        <taxon>Pseudomonadati</taxon>
        <taxon>Pseudomonadota</taxon>
        <taxon>Alphaproteobacteria</taxon>
        <taxon>Sphingomonadales</taxon>
        <taxon>Sphingomonadaceae</taxon>
        <taxon>Sphingobium</taxon>
    </lineage>
</organism>